<dbReference type="InterPro" id="IPR036508">
    <property type="entry name" value="Chitin-bd_dom_sf"/>
</dbReference>
<comment type="caution">
    <text evidence="8">The sequence shown here is derived from an EMBL/GenBank/DDBJ whole genome shotgun (WGS) entry which is preliminary data.</text>
</comment>
<dbReference type="SMART" id="SM00494">
    <property type="entry name" value="ChtBD2"/>
    <property type="match status" value="1"/>
</dbReference>
<dbReference type="OrthoDB" id="6020543at2759"/>
<keyword evidence="1" id="KW-0147">Chitin-binding</keyword>
<dbReference type="Proteomes" id="UP000198287">
    <property type="component" value="Unassembled WGS sequence"/>
</dbReference>
<keyword evidence="4" id="KW-1015">Disulfide bond</keyword>
<proteinExistence type="predicted"/>
<dbReference type="SUPFAM" id="SSF57625">
    <property type="entry name" value="Invertebrate chitin-binding proteins"/>
    <property type="match status" value="1"/>
</dbReference>
<sequence length="404" mass="43442">MGRPLFAIFIILTAASLGSATIQQCGSVTLSVTSAGTLPYAMSHTAAVYNNYNSIYLFGGLRSGTTQMNQIYKYSMSTQAVTQVGTLGSTRYGGVVLKDGVTFPKFIFLGVDGDGSAQDPIFKFDSFNNNALSEIGLIQTVTENLAAVESTGSQAFVFGGPNYPWTNITQMDMRYGNNSVVGDLLIGMANKGTAVNPTGGSNITIVGAAVTDTQLDSRVLSFHPSAYTSDFLATIQDLPDLDHHTSAYDYDNNVLWIIGGYNGEAGQPINGIYQIDMATLAVQFYPVANFPSIGNNWLAASSAIYAQGRYRIYFFGGLMRDSSIPADPGTQKNNIWYIDLTPAYCCGKGTGLFPHPNDCTKFLSCANSITSILQCPAPLYFDPVLRICNFLNLVSCALSNLLQF</sequence>
<evidence type="ECO:0000313" key="8">
    <source>
        <dbReference type="EMBL" id="OXA63473.1"/>
    </source>
</evidence>
<gene>
    <name evidence="8" type="ORF">Fcan01_00341</name>
</gene>
<evidence type="ECO:0000256" key="3">
    <source>
        <dbReference type="ARBA" id="ARBA00022737"/>
    </source>
</evidence>
<keyword evidence="9" id="KW-1185">Reference proteome</keyword>
<evidence type="ECO:0000313" key="9">
    <source>
        <dbReference type="Proteomes" id="UP000198287"/>
    </source>
</evidence>
<dbReference type="InterPro" id="IPR002557">
    <property type="entry name" value="Chitin-bd_dom"/>
</dbReference>
<evidence type="ECO:0000256" key="2">
    <source>
        <dbReference type="ARBA" id="ARBA00022729"/>
    </source>
</evidence>
<dbReference type="AlphaFoldDB" id="A0A226F118"/>
<dbReference type="Gene3D" id="2.120.10.80">
    <property type="entry name" value="Kelch-type beta propeller"/>
    <property type="match status" value="2"/>
</dbReference>
<feature type="chain" id="PRO_5012623975" evidence="6">
    <location>
        <begin position="21"/>
        <end position="404"/>
    </location>
</feature>
<dbReference type="PANTHER" id="PTHR23301:SF0">
    <property type="entry name" value="CHITIN-BINDING TYPE-2 DOMAIN-CONTAINING PROTEIN-RELATED"/>
    <property type="match status" value="1"/>
</dbReference>
<dbReference type="Gene3D" id="2.170.140.10">
    <property type="entry name" value="Chitin binding domain"/>
    <property type="match status" value="1"/>
</dbReference>
<dbReference type="GO" id="GO:0005576">
    <property type="term" value="C:extracellular region"/>
    <property type="evidence" value="ECO:0007669"/>
    <property type="project" value="InterPro"/>
</dbReference>
<keyword evidence="2 6" id="KW-0732">Signal</keyword>
<keyword evidence="5" id="KW-0325">Glycoprotein</keyword>
<dbReference type="InterPro" id="IPR015915">
    <property type="entry name" value="Kelch-typ_b-propeller"/>
</dbReference>
<dbReference type="EMBL" id="LNIX01000001">
    <property type="protein sequence ID" value="OXA63473.1"/>
    <property type="molecule type" value="Genomic_DNA"/>
</dbReference>
<organism evidence="8 9">
    <name type="scientific">Folsomia candida</name>
    <name type="common">Springtail</name>
    <dbReference type="NCBI Taxonomy" id="158441"/>
    <lineage>
        <taxon>Eukaryota</taxon>
        <taxon>Metazoa</taxon>
        <taxon>Ecdysozoa</taxon>
        <taxon>Arthropoda</taxon>
        <taxon>Hexapoda</taxon>
        <taxon>Collembola</taxon>
        <taxon>Entomobryomorpha</taxon>
        <taxon>Isotomoidea</taxon>
        <taxon>Isotomidae</taxon>
        <taxon>Proisotominae</taxon>
        <taxon>Folsomia</taxon>
    </lineage>
</organism>
<evidence type="ECO:0000256" key="1">
    <source>
        <dbReference type="ARBA" id="ARBA00022669"/>
    </source>
</evidence>
<accession>A0A226F118</accession>
<evidence type="ECO:0000256" key="5">
    <source>
        <dbReference type="ARBA" id="ARBA00023180"/>
    </source>
</evidence>
<feature type="domain" description="Chitin-binding type-2" evidence="7">
    <location>
        <begin position="342"/>
        <end position="398"/>
    </location>
</feature>
<feature type="signal peptide" evidence="6">
    <location>
        <begin position="1"/>
        <end position="20"/>
    </location>
</feature>
<evidence type="ECO:0000256" key="6">
    <source>
        <dbReference type="SAM" id="SignalP"/>
    </source>
</evidence>
<evidence type="ECO:0000259" key="7">
    <source>
        <dbReference type="PROSITE" id="PS50940"/>
    </source>
</evidence>
<reference evidence="8 9" key="1">
    <citation type="submission" date="2015-12" db="EMBL/GenBank/DDBJ databases">
        <title>The genome of Folsomia candida.</title>
        <authorList>
            <person name="Faddeeva A."/>
            <person name="Derks M.F."/>
            <person name="Anvar Y."/>
            <person name="Smit S."/>
            <person name="Van Straalen N."/>
            <person name="Roelofs D."/>
        </authorList>
    </citation>
    <scope>NUCLEOTIDE SEQUENCE [LARGE SCALE GENOMIC DNA]</scope>
    <source>
        <strain evidence="8 9">VU population</strain>
        <tissue evidence="8">Whole body</tissue>
    </source>
</reference>
<protein>
    <submittedName>
        <fullName evidence="8">Endochitinase</fullName>
    </submittedName>
</protein>
<dbReference type="PANTHER" id="PTHR23301">
    <property type="entry name" value="CHITIN BINDING PERITROPHIN-A"/>
    <property type="match status" value="1"/>
</dbReference>
<dbReference type="InterPro" id="IPR051940">
    <property type="entry name" value="Chitin_bind-dev_reg"/>
</dbReference>
<keyword evidence="3" id="KW-0677">Repeat</keyword>
<name>A0A226F118_FOLCA</name>
<dbReference type="GO" id="GO:0008061">
    <property type="term" value="F:chitin binding"/>
    <property type="evidence" value="ECO:0007669"/>
    <property type="project" value="UniProtKB-KW"/>
</dbReference>
<dbReference type="Pfam" id="PF01607">
    <property type="entry name" value="CBM_14"/>
    <property type="match status" value="1"/>
</dbReference>
<dbReference type="PROSITE" id="PS50940">
    <property type="entry name" value="CHIT_BIND_II"/>
    <property type="match status" value="1"/>
</dbReference>
<evidence type="ECO:0000256" key="4">
    <source>
        <dbReference type="ARBA" id="ARBA00023157"/>
    </source>
</evidence>
<dbReference type="SUPFAM" id="SSF117281">
    <property type="entry name" value="Kelch motif"/>
    <property type="match status" value="1"/>
</dbReference>